<evidence type="ECO:0000256" key="2">
    <source>
        <dbReference type="SAM" id="SignalP"/>
    </source>
</evidence>
<feature type="region of interest" description="Disordered" evidence="1">
    <location>
        <begin position="45"/>
        <end position="64"/>
    </location>
</feature>
<feature type="signal peptide" evidence="2">
    <location>
        <begin position="1"/>
        <end position="19"/>
    </location>
</feature>
<evidence type="ECO:0000313" key="3">
    <source>
        <dbReference type="EMBL" id="RMX97150.1"/>
    </source>
</evidence>
<dbReference type="EMBL" id="QWIK01001146">
    <property type="protein sequence ID" value="RMX97150.1"/>
    <property type="molecule type" value="Genomic_DNA"/>
</dbReference>
<organism evidence="3 4">
    <name type="scientific">Hortaea werneckii</name>
    <name type="common">Black yeast</name>
    <name type="synonym">Cladosporium werneckii</name>
    <dbReference type="NCBI Taxonomy" id="91943"/>
    <lineage>
        <taxon>Eukaryota</taxon>
        <taxon>Fungi</taxon>
        <taxon>Dikarya</taxon>
        <taxon>Ascomycota</taxon>
        <taxon>Pezizomycotina</taxon>
        <taxon>Dothideomycetes</taxon>
        <taxon>Dothideomycetidae</taxon>
        <taxon>Mycosphaerellales</taxon>
        <taxon>Teratosphaeriaceae</taxon>
        <taxon>Hortaea</taxon>
    </lineage>
</organism>
<dbReference type="Proteomes" id="UP000282582">
    <property type="component" value="Unassembled WGS sequence"/>
</dbReference>
<feature type="chain" id="PRO_5018150403" evidence="2">
    <location>
        <begin position="20"/>
        <end position="215"/>
    </location>
</feature>
<protein>
    <submittedName>
        <fullName evidence="3">Uncharacterized protein</fullName>
    </submittedName>
</protein>
<feature type="non-terminal residue" evidence="3">
    <location>
        <position position="215"/>
    </location>
</feature>
<gene>
    <name evidence="3" type="ORF">D0868_10797</name>
</gene>
<evidence type="ECO:0000256" key="1">
    <source>
        <dbReference type="SAM" id="MobiDB-lite"/>
    </source>
</evidence>
<dbReference type="AlphaFoldDB" id="A0A3M6Y306"/>
<keyword evidence="2" id="KW-0732">Signal</keyword>
<evidence type="ECO:0000313" key="4">
    <source>
        <dbReference type="Proteomes" id="UP000282582"/>
    </source>
</evidence>
<proteinExistence type="predicted"/>
<accession>A0A3M6Y306</accession>
<sequence length="215" mass="22301">MKGTTLFLAFLASLEPAYSLPGWGRLARNANDLKKVDAEMARAGKGRRWGSGPWGTGGSNSTYGTGLTTGTGGTGVAGPTGYTSTGSYVGDGIGGSAAPQTTETVSTISTDYTTVYPTASYGNGYTSTYDTTVVVPTTYATTLTITVYPSAAGGKHSNGQPQITSAKETEPASGEPWTLVTSTDVQTEYTTVYPTASRYTSNGKPRFSSWDATRT</sequence>
<feature type="region of interest" description="Disordered" evidence="1">
    <location>
        <begin position="151"/>
        <end position="176"/>
    </location>
</feature>
<comment type="caution">
    <text evidence="3">The sequence shown here is derived from an EMBL/GenBank/DDBJ whole genome shotgun (WGS) entry which is preliminary data.</text>
</comment>
<feature type="compositionally biased region" description="Polar residues" evidence="1">
    <location>
        <begin position="157"/>
        <end position="166"/>
    </location>
</feature>
<reference evidence="3 4" key="1">
    <citation type="journal article" date="2018" name="BMC Genomics">
        <title>Genomic evidence for intraspecific hybridization in a clonal and extremely halotolerant yeast.</title>
        <authorList>
            <person name="Gostincar C."/>
            <person name="Stajich J.E."/>
            <person name="Zupancic J."/>
            <person name="Zalar P."/>
            <person name="Gunde-Cimerman N."/>
        </authorList>
    </citation>
    <scope>NUCLEOTIDE SEQUENCE [LARGE SCALE GENOMIC DNA]</scope>
    <source>
        <strain evidence="3 4">EXF-6654</strain>
    </source>
</reference>
<name>A0A3M6Y306_HORWE</name>
<feature type="region of interest" description="Disordered" evidence="1">
    <location>
        <begin position="196"/>
        <end position="215"/>
    </location>
</feature>